<dbReference type="PRINTS" id="PR00418">
    <property type="entry name" value="TPI2FAMILY"/>
</dbReference>
<dbReference type="OrthoDB" id="276498at2759"/>
<dbReference type="GO" id="GO:0005524">
    <property type="term" value="F:ATP binding"/>
    <property type="evidence" value="ECO:0007669"/>
    <property type="project" value="UniProtKB-UniRule"/>
</dbReference>
<comment type="cofactor">
    <cofactor evidence="2">
        <name>Mg(2+)</name>
        <dbReference type="ChEBI" id="CHEBI:18420"/>
    </cofactor>
</comment>
<dbReference type="InterPro" id="IPR014721">
    <property type="entry name" value="Ribsml_uS5_D2-typ_fold_subgr"/>
</dbReference>
<evidence type="ECO:0000256" key="3">
    <source>
        <dbReference type="ARBA" id="ARBA00010708"/>
    </source>
</evidence>
<dbReference type="Gene3D" id="3.30.565.10">
    <property type="entry name" value="Histidine kinase-like ATPase, C-terminal domain"/>
    <property type="match status" value="1"/>
</dbReference>
<sequence>MALPILRPRTFSLRLFMGSSSLRFISSSSSLLHSHASPASISSSFSLLPFTTSGSSFFLPLCATEKERYRVNFRWSKISSGALISHVAFPRAFMSSSTAADSASQGSKASQAYGSEQIQVLEGLDAVRKRPGMYIGSTGPRGLHHLVYEILDNAVDEAQAGFASKIDVVLHADNSVSITDDGRGIPTDIHTVTKKSALETVLTVLHAGGKFGGSSSGYSVSGGLHGVGLSVVNALSEALEVTVWRDGMEYKQTYARGKPVADLSCHVLPPESEDRQGTCIRFWPDKEIFTTEIKFDYDTIAGRIRELAFLNPKLTIILSKEDEDPEKNQYIEFFYAGGLVEYVKWLNADKKPIHEVLGFQKAMDGITINAALQWCSDAYSDTIFGYVNSIRTIDGGTHIDGFKAALTRTINNLAKKSRANKDKDLTLSGEHIREGLTCIISVKVPNPEFEGQTKTRLGNPEVRKIVDQCVQEYLTEYLELHPDVLDSILSKALNALKAALAAKRARELVRQKSVLKSSSLPGKLADCSSTNPEECEIFIVEGDSAGGSAKQGRDRRFQAILPLRGKILNVERRDDAAMYKNEEIQNLILGLGLGVKGEDFKKEDIRYHKIIILTDADVDGAHIRTLLLTFFYRYQVERGKQAYYCYDDAELKNLLSTFPSNASYNIQRFKGLGEMMPTQLWETTMNPETRLLKQLTVEDAAQANVVFSSLMGSRVDVRKELIKNASSIINLEHLDI</sequence>
<dbReference type="GO" id="GO:0003677">
    <property type="term" value="F:DNA binding"/>
    <property type="evidence" value="ECO:0007669"/>
    <property type="project" value="UniProtKB-UniRule"/>
</dbReference>
<keyword evidence="10 12" id="KW-0413">Isomerase</keyword>
<keyword evidence="8 12" id="KW-0799">Topoisomerase</keyword>
<dbReference type="InterPro" id="IPR001241">
    <property type="entry name" value="Topo_IIA"/>
</dbReference>
<organism evidence="14 15">
    <name type="scientific">Carnegiea gigantea</name>
    <dbReference type="NCBI Taxonomy" id="171969"/>
    <lineage>
        <taxon>Eukaryota</taxon>
        <taxon>Viridiplantae</taxon>
        <taxon>Streptophyta</taxon>
        <taxon>Embryophyta</taxon>
        <taxon>Tracheophyta</taxon>
        <taxon>Spermatophyta</taxon>
        <taxon>Magnoliopsida</taxon>
        <taxon>eudicotyledons</taxon>
        <taxon>Gunneridae</taxon>
        <taxon>Pentapetalae</taxon>
        <taxon>Caryophyllales</taxon>
        <taxon>Cactineae</taxon>
        <taxon>Cactaceae</taxon>
        <taxon>Cactoideae</taxon>
        <taxon>Echinocereeae</taxon>
        <taxon>Carnegiea</taxon>
    </lineage>
</organism>
<keyword evidence="7" id="KW-0460">Magnesium</keyword>
<dbReference type="SMART" id="SM00433">
    <property type="entry name" value="TOP2c"/>
    <property type="match status" value="1"/>
</dbReference>
<dbReference type="Pfam" id="PF00204">
    <property type="entry name" value="DNA_gyraseB"/>
    <property type="match status" value="1"/>
</dbReference>
<dbReference type="Pfam" id="PF01751">
    <property type="entry name" value="Toprim"/>
    <property type="match status" value="1"/>
</dbReference>
<dbReference type="InterPro" id="IPR000565">
    <property type="entry name" value="Topo_IIA_B"/>
</dbReference>
<keyword evidence="5 12" id="KW-0547">Nucleotide-binding</keyword>
<evidence type="ECO:0000256" key="8">
    <source>
        <dbReference type="ARBA" id="ARBA00023029"/>
    </source>
</evidence>
<comment type="caution">
    <text evidence="14">The sequence shown here is derived from an EMBL/GenBank/DDBJ whole genome shotgun (WGS) entry which is preliminary data.</text>
</comment>
<dbReference type="AlphaFoldDB" id="A0A9Q1KWB6"/>
<evidence type="ECO:0000256" key="9">
    <source>
        <dbReference type="ARBA" id="ARBA00023125"/>
    </source>
</evidence>
<dbReference type="GO" id="GO:0005694">
    <property type="term" value="C:chromosome"/>
    <property type="evidence" value="ECO:0007669"/>
    <property type="project" value="InterPro"/>
</dbReference>
<dbReference type="SMART" id="SM00387">
    <property type="entry name" value="HATPase_c"/>
    <property type="match status" value="1"/>
</dbReference>
<dbReference type="InterPro" id="IPR018522">
    <property type="entry name" value="TopoIIA_CS"/>
</dbReference>
<protein>
    <recommendedName>
        <fullName evidence="12">DNA gyrase subunit B</fullName>
        <ecNumber evidence="12">5.6.2.2</ecNumber>
    </recommendedName>
</protein>
<dbReference type="PANTHER" id="PTHR45866">
    <property type="entry name" value="DNA GYRASE/TOPOISOMERASE SUBUNIT B"/>
    <property type="match status" value="1"/>
</dbReference>
<dbReference type="Gene3D" id="3.30.230.10">
    <property type="match status" value="1"/>
</dbReference>
<dbReference type="InterPro" id="IPR013506">
    <property type="entry name" value="Topo_IIA_bsu_dom2"/>
</dbReference>
<dbReference type="NCBIfam" id="TIGR01059">
    <property type="entry name" value="gyrB"/>
    <property type="match status" value="1"/>
</dbReference>
<feature type="domain" description="Toprim" evidence="13">
    <location>
        <begin position="535"/>
        <end position="641"/>
    </location>
</feature>
<dbReference type="FunFam" id="3.30.230.10:FF:000005">
    <property type="entry name" value="DNA gyrase subunit B"/>
    <property type="match status" value="1"/>
</dbReference>
<dbReference type="CDD" id="cd00822">
    <property type="entry name" value="TopoII_Trans_DNA_gyrase"/>
    <property type="match status" value="1"/>
</dbReference>
<dbReference type="InterPro" id="IPR020568">
    <property type="entry name" value="Ribosomal_Su5_D2-typ_SF"/>
</dbReference>
<evidence type="ECO:0000256" key="4">
    <source>
        <dbReference type="ARBA" id="ARBA00022723"/>
    </source>
</evidence>
<keyword evidence="9" id="KW-0238">DNA-binding</keyword>
<evidence type="ECO:0000256" key="1">
    <source>
        <dbReference type="ARBA" id="ARBA00000185"/>
    </source>
</evidence>
<dbReference type="InterPro" id="IPR006171">
    <property type="entry name" value="TOPRIM_dom"/>
</dbReference>
<evidence type="ECO:0000256" key="7">
    <source>
        <dbReference type="ARBA" id="ARBA00022842"/>
    </source>
</evidence>
<name>A0A9Q1KWB6_9CARY</name>
<dbReference type="EC" id="5.6.2.2" evidence="12"/>
<evidence type="ECO:0000313" key="14">
    <source>
        <dbReference type="EMBL" id="KAJ8449777.1"/>
    </source>
</evidence>
<comment type="similarity">
    <text evidence="3 12">Belongs to the type II topoisomerase GyrB family.</text>
</comment>
<dbReference type="GO" id="GO:0003918">
    <property type="term" value="F:DNA topoisomerase type II (double strand cut, ATP-hydrolyzing) activity"/>
    <property type="evidence" value="ECO:0007669"/>
    <property type="project" value="UniProtKB-UniRule"/>
</dbReference>
<dbReference type="SUPFAM" id="SSF56719">
    <property type="entry name" value="Type II DNA topoisomerase"/>
    <property type="match status" value="1"/>
</dbReference>
<dbReference type="FunFam" id="3.30.565.10:FF:000002">
    <property type="entry name" value="DNA gyrase subunit B"/>
    <property type="match status" value="1"/>
</dbReference>
<evidence type="ECO:0000256" key="11">
    <source>
        <dbReference type="ARBA" id="ARBA00063759"/>
    </source>
</evidence>
<dbReference type="InterPro" id="IPR011557">
    <property type="entry name" value="GyrB"/>
</dbReference>
<evidence type="ECO:0000256" key="10">
    <source>
        <dbReference type="ARBA" id="ARBA00023235"/>
    </source>
</evidence>
<gene>
    <name evidence="14" type="ORF">Cgig2_001433</name>
</gene>
<dbReference type="GO" id="GO:0006265">
    <property type="term" value="P:DNA topological change"/>
    <property type="evidence" value="ECO:0007669"/>
    <property type="project" value="UniProtKB-UniRule"/>
</dbReference>
<evidence type="ECO:0000256" key="6">
    <source>
        <dbReference type="ARBA" id="ARBA00022840"/>
    </source>
</evidence>
<dbReference type="PROSITE" id="PS00177">
    <property type="entry name" value="TOPOISOMERASE_II"/>
    <property type="match status" value="1"/>
</dbReference>
<evidence type="ECO:0000256" key="5">
    <source>
        <dbReference type="ARBA" id="ARBA00022741"/>
    </source>
</evidence>
<dbReference type="Pfam" id="PF02518">
    <property type="entry name" value="HATPase_c"/>
    <property type="match status" value="1"/>
</dbReference>
<evidence type="ECO:0000256" key="2">
    <source>
        <dbReference type="ARBA" id="ARBA00001946"/>
    </source>
</evidence>
<evidence type="ECO:0000313" key="15">
    <source>
        <dbReference type="Proteomes" id="UP001153076"/>
    </source>
</evidence>
<evidence type="ECO:0000256" key="12">
    <source>
        <dbReference type="RuleBase" id="RU362094"/>
    </source>
</evidence>
<comment type="function">
    <text evidence="12">A type II topoisomerase that negatively supercoils closed circular double-stranded DNA in an ATP-dependent manner.</text>
</comment>
<dbReference type="SUPFAM" id="SSF54211">
    <property type="entry name" value="Ribosomal protein S5 domain 2-like"/>
    <property type="match status" value="1"/>
</dbReference>
<reference evidence="14" key="1">
    <citation type="submission" date="2022-04" db="EMBL/GenBank/DDBJ databases">
        <title>Carnegiea gigantea Genome sequencing and assembly v2.</title>
        <authorList>
            <person name="Copetti D."/>
            <person name="Sanderson M.J."/>
            <person name="Burquez A."/>
            <person name="Wojciechowski M.F."/>
        </authorList>
    </citation>
    <scope>NUCLEOTIDE SEQUENCE</scope>
    <source>
        <strain evidence="14">SGP5-SGP5p</strain>
        <tissue evidence="14">Aerial part</tissue>
    </source>
</reference>
<comment type="catalytic activity">
    <reaction evidence="1 12">
        <text>ATP-dependent breakage, passage and rejoining of double-stranded DNA.</text>
        <dbReference type="EC" id="5.6.2.2"/>
    </reaction>
</comment>
<accession>A0A9Q1KWB6</accession>
<dbReference type="PRINTS" id="PR01159">
    <property type="entry name" value="DNAGYRASEB"/>
</dbReference>
<dbReference type="GO" id="GO:0046872">
    <property type="term" value="F:metal ion binding"/>
    <property type="evidence" value="ECO:0007669"/>
    <property type="project" value="UniProtKB-UniRule"/>
</dbReference>
<comment type="cofactor">
    <cofactor evidence="12">
        <name>Ca(2+)</name>
        <dbReference type="ChEBI" id="CHEBI:29108"/>
    </cofactor>
    <cofactor evidence="12">
        <name>Mg(2+)</name>
        <dbReference type="ChEBI" id="CHEBI:18420"/>
    </cofactor>
    <cofactor evidence="12">
        <name>Mn(2+)</name>
        <dbReference type="ChEBI" id="CHEBI:29035"/>
    </cofactor>
</comment>
<dbReference type="SUPFAM" id="SSF55874">
    <property type="entry name" value="ATPase domain of HSP90 chaperone/DNA topoisomerase II/histidine kinase"/>
    <property type="match status" value="1"/>
</dbReference>
<dbReference type="NCBIfam" id="NF004189">
    <property type="entry name" value="PRK05644.1"/>
    <property type="match status" value="1"/>
</dbReference>
<dbReference type="PANTHER" id="PTHR45866:SF1">
    <property type="entry name" value="DNA GYRASE SUBUNIT B, MITOCHONDRIAL"/>
    <property type="match status" value="1"/>
</dbReference>
<dbReference type="PROSITE" id="PS50880">
    <property type="entry name" value="TOPRIM"/>
    <property type="match status" value="1"/>
</dbReference>
<proteinExistence type="inferred from homology"/>
<keyword evidence="12" id="KW-0809">Transit peptide</keyword>
<dbReference type="InterPro" id="IPR003594">
    <property type="entry name" value="HATPase_dom"/>
</dbReference>
<dbReference type="InterPro" id="IPR013759">
    <property type="entry name" value="Topo_IIA_B_C"/>
</dbReference>
<keyword evidence="6 12" id="KW-0067">ATP-binding</keyword>
<dbReference type="EMBL" id="JAKOGI010000019">
    <property type="protein sequence ID" value="KAJ8449777.1"/>
    <property type="molecule type" value="Genomic_DNA"/>
</dbReference>
<dbReference type="Gene3D" id="3.40.50.670">
    <property type="match status" value="2"/>
</dbReference>
<dbReference type="Proteomes" id="UP001153076">
    <property type="component" value="Unassembled WGS sequence"/>
</dbReference>
<dbReference type="InterPro" id="IPR013760">
    <property type="entry name" value="Topo_IIA-like_dom_sf"/>
</dbReference>
<comment type="subunit">
    <text evidence="11 12">Made up of two chains. The A chain is responsible for DNA breakage and rejoining; the B chain catalyzes ATP hydrolysis.</text>
</comment>
<dbReference type="CDD" id="cd16928">
    <property type="entry name" value="HATPase_GyrB-like"/>
    <property type="match status" value="1"/>
</dbReference>
<dbReference type="FunFam" id="3.40.50.670:FF:000001">
    <property type="entry name" value="DNA topoisomerase 2"/>
    <property type="match status" value="1"/>
</dbReference>
<dbReference type="InterPro" id="IPR002288">
    <property type="entry name" value="DNA_gyrase_B_C"/>
</dbReference>
<evidence type="ECO:0000259" key="13">
    <source>
        <dbReference type="PROSITE" id="PS50880"/>
    </source>
</evidence>
<keyword evidence="4" id="KW-0479">Metal-binding</keyword>
<keyword evidence="15" id="KW-1185">Reference proteome</keyword>
<dbReference type="InterPro" id="IPR036890">
    <property type="entry name" value="HATPase_C_sf"/>
</dbReference>
<dbReference type="Pfam" id="PF00986">
    <property type="entry name" value="DNA_gyraseB_C"/>
    <property type="match status" value="1"/>
</dbReference>